<dbReference type="STRING" id="100787.A0A0G4MMX3"/>
<dbReference type="AlphaFoldDB" id="A0A0G4MMX3"/>
<protein>
    <submittedName>
        <fullName evidence="1">Uncharacterized protein</fullName>
    </submittedName>
</protein>
<sequence length="72" mass="8170">MASVLARPKYANTELGEILTQQYPPLFHAATNVPSFINALAHVPNLRHLTLRTPGQDPRERYRRDAVDYALI</sequence>
<dbReference type="Proteomes" id="UP000044602">
    <property type="component" value="Unassembled WGS sequence"/>
</dbReference>
<name>A0A0G4MMX3_VERLO</name>
<evidence type="ECO:0000313" key="2">
    <source>
        <dbReference type="Proteomes" id="UP000044602"/>
    </source>
</evidence>
<reference evidence="1 2" key="1">
    <citation type="submission" date="2015-05" db="EMBL/GenBank/DDBJ databases">
        <authorList>
            <person name="Wang D.B."/>
            <person name="Wang M."/>
        </authorList>
    </citation>
    <scope>NUCLEOTIDE SEQUENCE [LARGE SCALE GENOMIC DNA]</scope>
    <source>
        <strain evidence="1">VL1</strain>
    </source>
</reference>
<gene>
    <name evidence="1" type="ORF">BN1708_019781</name>
</gene>
<evidence type="ECO:0000313" key="1">
    <source>
        <dbReference type="EMBL" id="CRK35497.1"/>
    </source>
</evidence>
<proteinExistence type="predicted"/>
<keyword evidence="2" id="KW-1185">Reference proteome</keyword>
<accession>A0A0G4MMX3</accession>
<dbReference type="EMBL" id="CVQH01023574">
    <property type="protein sequence ID" value="CRK35497.1"/>
    <property type="molecule type" value="Genomic_DNA"/>
</dbReference>
<feature type="non-terminal residue" evidence="1">
    <location>
        <position position="72"/>
    </location>
</feature>
<organism evidence="1 2">
    <name type="scientific">Verticillium longisporum</name>
    <name type="common">Verticillium dahliae var. longisporum</name>
    <dbReference type="NCBI Taxonomy" id="100787"/>
    <lineage>
        <taxon>Eukaryota</taxon>
        <taxon>Fungi</taxon>
        <taxon>Dikarya</taxon>
        <taxon>Ascomycota</taxon>
        <taxon>Pezizomycotina</taxon>
        <taxon>Sordariomycetes</taxon>
        <taxon>Hypocreomycetidae</taxon>
        <taxon>Glomerellales</taxon>
        <taxon>Plectosphaerellaceae</taxon>
        <taxon>Verticillium</taxon>
    </lineage>
</organism>